<dbReference type="GO" id="GO:0052031">
    <property type="term" value="P:symbiont-mediated perturbation of host defense response"/>
    <property type="evidence" value="ECO:0007669"/>
    <property type="project" value="UniProtKB-UniRule"/>
</dbReference>
<dbReference type="Gene3D" id="1.10.287.210">
    <property type="match status" value="1"/>
</dbReference>
<feature type="compositionally biased region" description="Basic and acidic residues" evidence="34">
    <location>
        <begin position="701"/>
        <end position="713"/>
    </location>
</feature>
<keyword evidence="22 32" id="KW-1133">Transmembrane helix</keyword>
<evidence type="ECO:0000256" key="24">
    <source>
        <dbReference type="ARBA" id="ARBA00023054"/>
    </source>
</evidence>
<feature type="disulfide bond" evidence="32">
    <location>
        <begin position="53"/>
        <end position="73"/>
    </location>
</feature>
<keyword evidence="28 32" id="KW-0325">Glycoprotein</keyword>
<organismHost>
    <name type="scientific">Homo sapiens</name>
    <name type="common">Human</name>
    <dbReference type="NCBI Taxonomy" id="9606"/>
</organismHost>
<evidence type="ECO:0000256" key="2">
    <source>
        <dbReference type="ARBA" id="ARBA00004433"/>
    </source>
</evidence>
<keyword evidence="25 32" id="KW-0472">Membrane</keyword>
<gene>
    <name evidence="32 37" type="primary">env</name>
</gene>
<evidence type="ECO:0000256" key="30">
    <source>
        <dbReference type="ARBA" id="ARBA00023288"/>
    </source>
</evidence>
<evidence type="ECO:0000256" key="34">
    <source>
        <dbReference type="SAM" id="MobiDB-lite"/>
    </source>
</evidence>
<dbReference type="GO" id="GO:1903911">
    <property type="term" value="P:positive regulation of receptor clustering"/>
    <property type="evidence" value="ECO:0007669"/>
    <property type="project" value="UniProtKB-UniRule"/>
</dbReference>
<feature type="region of interest" description="Fusion peptide" evidence="32">
    <location>
        <begin position="487"/>
        <end position="507"/>
    </location>
</feature>
<evidence type="ECO:0000259" key="36">
    <source>
        <dbReference type="Pfam" id="PF00517"/>
    </source>
</evidence>
<keyword evidence="17 32" id="KW-1161">Viral attachment to host cell</keyword>
<dbReference type="Pfam" id="PF00517">
    <property type="entry name" value="GP41"/>
    <property type="match status" value="1"/>
</dbReference>
<dbReference type="InterPro" id="IPR036377">
    <property type="entry name" value="Gp120_core_sf"/>
</dbReference>
<evidence type="ECO:0000256" key="17">
    <source>
        <dbReference type="ARBA" id="ARBA00022804"/>
    </source>
</evidence>
<feature type="disulfide bond" evidence="32">
    <location>
        <begin position="215"/>
        <end position="226"/>
    </location>
</feature>
<feature type="chain" id="PRO_5023358397" description="Envelope glycoprotein gp160" evidence="32">
    <location>
        <begin position="32"/>
        <end position="838"/>
    </location>
</feature>
<evidence type="ECO:0000256" key="13">
    <source>
        <dbReference type="ARBA" id="ARBA00022685"/>
    </source>
</evidence>
<evidence type="ECO:0000256" key="18">
    <source>
        <dbReference type="ARBA" id="ARBA00022844"/>
    </source>
</evidence>
<evidence type="ECO:0000256" key="29">
    <source>
        <dbReference type="ARBA" id="ARBA00023280"/>
    </source>
</evidence>
<proteinExistence type="inferred from homology"/>
<comment type="PTM">
    <text evidence="32">Highly glycosylated by host. The high number of glycan on the protein is reffered to as 'glycan shield' because it contributes to hide protein sequence from adaptive immune system.</text>
</comment>
<evidence type="ECO:0000256" key="22">
    <source>
        <dbReference type="ARBA" id="ARBA00022989"/>
    </source>
</evidence>
<dbReference type="InterPro" id="IPR000777">
    <property type="entry name" value="HIV1_Gp120"/>
</dbReference>
<dbReference type="FunFam" id="2.170.40.20:FF:000004">
    <property type="entry name" value="Envelope glycoprotein gp160"/>
    <property type="match status" value="1"/>
</dbReference>
<keyword evidence="27 32" id="KW-1015">Disulfide bond</keyword>
<evidence type="ECO:0000256" key="21">
    <source>
        <dbReference type="ARBA" id="ARBA00022890"/>
    </source>
</evidence>
<evidence type="ECO:0000256" key="14">
    <source>
        <dbReference type="ARBA" id="ARBA00022692"/>
    </source>
</evidence>
<organism evidence="37">
    <name type="scientific">Human immunodeficiency virus type 1</name>
    <name type="common">HIV-1</name>
    <dbReference type="NCBI Taxonomy" id="11676"/>
    <lineage>
        <taxon>Viruses</taxon>
        <taxon>Riboviria</taxon>
        <taxon>Pararnavirae</taxon>
        <taxon>Artverviricota</taxon>
        <taxon>Revtraviricetes</taxon>
        <taxon>Ortervirales</taxon>
        <taxon>Retroviridae</taxon>
        <taxon>Orthoretrovirinae</taxon>
        <taxon>Lentivirus</taxon>
        <taxon>Lentivirus humimdef1</taxon>
    </lineage>
</organism>
<dbReference type="Gene3D" id="2.170.40.20">
    <property type="entry name" value="Human immunodeficiency virus 1, Gp160, envelope glycoprotein"/>
    <property type="match status" value="2"/>
</dbReference>
<feature type="region of interest" description="Disordered" evidence="34">
    <location>
        <begin position="694"/>
        <end position="713"/>
    </location>
</feature>
<comment type="function">
    <text evidence="32">Transmembrane protein gp41: Acts as a class I viral fusion protein. Under the current model, the protein has at least 3 conformational states: pre-fusion native state, pre-hairpin intermediate state, and post-fusion hairpin state. During fusion of viral and target intracellular membranes, the coiled coil regions (heptad repeats) assume a trimer-of-hairpins structure, positioning the fusion peptide in close proximity to the C-terminal region of the ectodomain. The formation of this structure appears to drive apposition and subsequent fusion of viral and target cell membranes. Complete fusion occurs in host cell endosomes and is dynamin-dependent, however some lipid transfer might occur at the plasma membrane. The virus undergoes clathrin-dependent internalization long before endosomal fusion, thus minimizing the surface exposure of conserved viral epitopes during fusion and reducing the efficacy of inhibitors targeting these epitopes. Membranes fusion leads to delivery of the nucleocapsid into the cytoplasm.</text>
</comment>
<evidence type="ECO:0000256" key="28">
    <source>
        <dbReference type="ARBA" id="ARBA00023180"/>
    </source>
</evidence>
<dbReference type="GO" id="GO:0019064">
    <property type="term" value="P:fusion of virus membrane with host plasma membrane"/>
    <property type="evidence" value="ECO:0007669"/>
    <property type="project" value="UniProtKB-UniRule"/>
</dbReference>
<dbReference type="GO" id="GO:0044175">
    <property type="term" value="C:host cell endosome membrane"/>
    <property type="evidence" value="ECO:0007669"/>
    <property type="project" value="UniProtKB-SubCell"/>
</dbReference>
<feature type="region of interest" description="CD4-binding loop" evidence="32">
    <location>
        <begin position="349"/>
        <end position="359"/>
    </location>
</feature>
<evidence type="ECO:0000256" key="16">
    <source>
        <dbReference type="ARBA" id="ARBA00022729"/>
    </source>
</evidence>
<comment type="domain">
    <text evidence="32">The YXXL motif is involved in determining the exact site of viral release at the surface of infected mononuclear cells and promotes endocytosis. YXXL and di-leucine endocytosis motifs interact directly or indirectly with the clathrin adapter complexes, opperate independently, and their activities are not additive.</text>
</comment>
<keyword evidence="31 32" id="KW-1160">Virus entry into host cell</keyword>
<feature type="domain" description="Human immunodeficiency virus 1 envelope glycoprotein Gp120" evidence="35">
    <location>
        <begin position="139"/>
        <end position="486"/>
    </location>
</feature>
<comment type="function">
    <text evidence="32">Surface protein gp120: Attaches the virus to the host lymphoid cell by binding to the primary receptor CD4. This interaction induces a structural rearrangement creating a high affinity binding site for a chemokine coreceptor like CXCR4 and/or CCR5. Acts as a ligand for CD209/DC-SIGN and CLEC4M/DC-SIGNR, which are respectively found on dendritic cells (DCs), and on endothelial cells of liver sinusoids and lymph node sinuses. These interactions allow capture of viral particles at mucosal surfaces by these cells and subsequent transmission to permissive cells. HIV subverts the migration properties of dendritic cells to gain access to CD4+ T-cells in lymph nodes. Virus transmission to permissive T-cells occurs either in trans (without DCs infection, through viral capture and transmission), or in cis (following DCs productive infection, through the usual CD4-gp120 interaction), thereby inducing a robust infection. In trans infection, bound virions remain infectious over days and it is proposed that they are not degraded, but protected in non-lysosomal acidic organelles within the DCs close to the cell membrane thus contributing to the viral infectious potential during DCs' migration from the periphery to the lymphoid tissues. On arrival at lymphoid tissues, intact virions recycle back to DCs' cell surface allowing virus transmission to CD4+ T-cells.</text>
</comment>
<keyword evidence="19 32" id="KW-1043">Host membrane</keyword>
<feature type="short sequence motif" description="Di-leucine internalization motif" evidence="32">
    <location>
        <begin position="837"/>
        <end position="838"/>
    </location>
</feature>
<dbReference type="FunFam" id="1.10.287.210:FF:000001">
    <property type="entry name" value="Envelope glycoprotein gp160"/>
    <property type="match status" value="1"/>
</dbReference>
<evidence type="ECO:0000313" key="37">
    <source>
        <dbReference type="EMBL" id="AAS98039.1"/>
    </source>
</evidence>
<dbReference type="GO" id="GO:0039654">
    <property type="term" value="P:fusion of virus membrane with host endosome membrane"/>
    <property type="evidence" value="ECO:0007669"/>
    <property type="project" value="UniProtKB-UniRule"/>
</dbReference>
<comment type="subunit">
    <text evidence="32">The mature envelope protein (Env) consists of a homotrimer of non-covalently associated gp120-gp41 heterodimers. The resulting complex protrudes from the virus surface as a spike. There seems to be as few as 10 spikes on the average virion. Surface protein gp120 interacts with host CD4, CCR5 and CXCR4. Gp120 also interacts with the C-type lectins CD209/DC-SIGN and CLEC4M/DC-SIGNR (collectively referred to as DC-SIGN(R)). Gp120 and gp41 interact with GalCer. Gp120 interacts with host ITGA4/ITGB7 complex; on CD4+ T-cells, this interaction results in rapid activation of integrin ITGAL/LFA-1, which facilitates efficient cell-to-cell spreading of HIV-1. Gp120 interacts with cell-associated heparan sulfate; this interaction increases virus infectivity on permissive cells and may be involved in infection of CD4- cells.</text>
</comment>
<feature type="transmembrane region" description="Helical" evidence="33">
    <location>
        <begin position="487"/>
        <end position="510"/>
    </location>
</feature>
<dbReference type="GO" id="GO:0075512">
    <property type="term" value="P:clathrin-dependent endocytosis of virus by host cell"/>
    <property type="evidence" value="ECO:0007669"/>
    <property type="project" value="UniProtKB-UniRule"/>
</dbReference>
<keyword evidence="8 32" id="KW-1170">Fusion of virus membrane with host endosomal membrane</keyword>
<feature type="lipid moiety-binding region" description="S-palmitoyl cysteine; by host" evidence="32">
    <location>
        <position position="819"/>
    </location>
</feature>
<comment type="miscellaneous">
    <text evidence="32">HIV-1 lineages are divided in three main groups, M (for Major), O (for Outlier), and N (for New, or Non-M, Non-O). The vast majority of strains found worldwide belong to the group M. Group O seems to be endemic to and largely confined to Cameroon and neighboring countries in West Central Africa, where these viruses represent a small minority of HIV-1 strains. The group N is represented by a limited number of isolates from Cameroonian persons. The group M is further subdivided in 9 clades or subtypes (A to D, F to H, J and K).</text>
</comment>
<evidence type="ECO:0000256" key="33">
    <source>
        <dbReference type="RuleBase" id="RU363095"/>
    </source>
</evidence>
<accession>Q5GI23</accession>
<evidence type="ECO:0000256" key="27">
    <source>
        <dbReference type="ARBA" id="ARBA00023157"/>
    </source>
</evidence>
<dbReference type="InterPro" id="IPR000328">
    <property type="entry name" value="GP41-like"/>
</dbReference>
<evidence type="ECO:0000256" key="7">
    <source>
        <dbReference type="ARBA" id="ARBA00022506"/>
    </source>
</evidence>
<comment type="subcellular location">
    <molecule>Transmembrane protein gp41</molecule>
    <subcellularLocation>
        <location evidence="32">Virion membrane</location>
        <topology evidence="32">Single-pass type I membrane protein</topology>
    </subcellularLocation>
    <subcellularLocation>
        <location evidence="32">Host cell membrane</location>
        <topology evidence="32">Single-pass type I membrane protein</topology>
    </subcellularLocation>
    <subcellularLocation>
        <location evidence="32">Host endosome membrane</location>
        <topology evidence="32">Single-pass type I membrane protein</topology>
    </subcellularLocation>
    <text evidence="32">It is probably concentrated at the site of budding and incorporated into the virions possibly by contacts between the cytoplasmic tail of Env and the N-terminus of Gag.</text>
</comment>
<keyword evidence="7 32" id="KW-1168">Fusion of virus membrane with host membrane</keyword>
<feature type="topological domain" description="Cytoplasmic" evidence="32">
    <location>
        <begin position="681"/>
        <end position="838"/>
    </location>
</feature>
<evidence type="ECO:0000256" key="5">
    <source>
        <dbReference type="ARBA" id="ARBA00004578"/>
    </source>
</evidence>
<keyword evidence="10 32" id="KW-1165">Clathrin-mediated endocytosis of virus by host</keyword>
<keyword evidence="24 32" id="KW-0175">Coiled coil</keyword>
<comment type="domain">
    <text evidence="32 33">The 17 amino acids long immunosuppressive region is present in many retroviral envelope proteins. Synthetic peptides derived from this relatively conserved sequence inhibit immune function in vitro and in vivo.</text>
</comment>
<dbReference type="SUPFAM" id="SSF56502">
    <property type="entry name" value="gp120 core"/>
    <property type="match status" value="2"/>
</dbReference>
<feature type="transmembrane region" description="Helical" evidence="33">
    <location>
        <begin position="13"/>
        <end position="41"/>
    </location>
</feature>
<comment type="PTM">
    <text evidence="32">Specific enzymatic cleavages in vivo yield mature proteins. Envelope glycoproteins are synthesized as a inactive precursor that is heavily N-glycosylated and processed likely by host cell furin in the Golgi to yield the mature SU and TM proteins. The cleavage site between SU and TM requires the minimal sequence [KR]-X-[KR]-R. About 2 of the 9 disulfide bonds of gp41 are reduced by P4HB/PDI, following binding to CD4 receptor.</text>
</comment>
<protein>
    <recommendedName>
        <fullName evidence="32">Envelope glycoprotein gp160</fullName>
    </recommendedName>
    <alternativeName>
        <fullName evidence="32">Env polyprotein</fullName>
    </alternativeName>
    <component>
        <recommendedName>
            <fullName evidence="32">Surface protein gp120</fullName>
            <shortName evidence="32">SU</shortName>
        </recommendedName>
        <alternativeName>
            <fullName evidence="32">Glycoprotein 120</fullName>
            <shortName evidence="32">gp120</shortName>
        </alternativeName>
    </component>
    <component>
        <recommendedName>
            <fullName evidence="32">Transmembrane protein gp41</fullName>
            <shortName evidence="32">TM</shortName>
        </recommendedName>
        <alternativeName>
            <fullName evidence="32">Glycoprotein 41</fullName>
            <shortName evidence="32">gp41</shortName>
        </alternativeName>
    </component>
</protein>
<evidence type="ECO:0000256" key="25">
    <source>
        <dbReference type="ARBA" id="ARBA00023136"/>
    </source>
</evidence>
<keyword evidence="26 32" id="KW-0564">Palmitate</keyword>
<dbReference type="GO" id="GO:0055036">
    <property type="term" value="C:virion membrane"/>
    <property type="evidence" value="ECO:0007669"/>
    <property type="project" value="UniProtKB-SubCell"/>
</dbReference>
<comment type="miscellaneous">
    <text evidence="32">Inhibitors targeting HIV-1 viral envelope proteins are used as antiretroviral drugs. Attachment of virions to the cell surface via non-specific interactions and CD4 binding can be blocked by inhibitors that include cyanovirin-N, cyclotriazadisulfonamide analogs, PRO 2000, TNX 355 and PRO 542. In addition, BMS 806 can block CD4-induced conformational changes. Env interactions with the coreceptor molecules can be targeted by CCR5 antagonists including SCH-D, maraviroc (UK 427857) and aplaviroc (GW 873140), and the CXCR4 antagonist AMD 070. Fusion of viral and cellular membranes can be inhibited by peptides such as enfuvirtide and tifuvirtide (T 1249). Resistance to inhibitors associated with mutations in Env are observed. Most of the time, single mutations confer only a modest reduction in drug susceptibility. Combination of several mutations is usually required to develop a high-level drug resistance.</text>
</comment>
<keyword evidence="29 32" id="KW-0899">Viral immunoevasion</keyword>
<dbReference type="GO" id="GO:0016020">
    <property type="term" value="C:membrane"/>
    <property type="evidence" value="ECO:0007669"/>
    <property type="project" value="UniProtKB-UniRule"/>
</dbReference>
<dbReference type="GO" id="GO:0005198">
    <property type="term" value="F:structural molecule activity"/>
    <property type="evidence" value="ECO:0007669"/>
    <property type="project" value="UniProtKB-UniRule"/>
</dbReference>
<evidence type="ECO:0000256" key="12">
    <source>
        <dbReference type="ARBA" id="ARBA00022595"/>
    </source>
</evidence>
<evidence type="ECO:0000256" key="4">
    <source>
        <dbReference type="ARBA" id="ARBA00004563"/>
    </source>
</evidence>
<keyword evidence="14 32" id="KW-0812">Transmembrane</keyword>
<dbReference type="InterPro" id="IPR037527">
    <property type="entry name" value="Gp160"/>
</dbReference>
<evidence type="ECO:0000256" key="19">
    <source>
        <dbReference type="ARBA" id="ARBA00022870"/>
    </source>
</evidence>
<keyword evidence="20 32" id="KW-0261">Viral envelope protein</keyword>
<dbReference type="GO" id="GO:0020002">
    <property type="term" value="C:host cell plasma membrane"/>
    <property type="evidence" value="ECO:0007669"/>
    <property type="project" value="UniProtKB-SubCell"/>
</dbReference>
<dbReference type="SUPFAM" id="SSF58069">
    <property type="entry name" value="Virus ectodomain"/>
    <property type="match status" value="1"/>
</dbReference>
<comment type="domain">
    <text evidence="32">The CD4-binding region is targeted by the antibody b12.</text>
</comment>
<keyword evidence="23 32" id="KW-1039">Host endosome</keyword>
<comment type="function">
    <text evidence="32">Envelope glycoprotein gp160: Oligomerizes in the host endoplasmic reticulum into predominantly trimers. In a second time, gp160 transits in the host Golgi, where glycosylation is completed. The precursor is then proteolytically cleaved in the trans-Golgi and thereby activated by cellular furin or furin-like proteases to produce gp120 and gp41.</text>
</comment>
<evidence type="ECO:0000256" key="15">
    <source>
        <dbReference type="ARBA" id="ARBA00022703"/>
    </source>
</evidence>
<evidence type="ECO:0000256" key="8">
    <source>
        <dbReference type="ARBA" id="ARBA00022510"/>
    </source>
</evidence>
<reference evidence="37" key="1">
    <citation type="submission" date="2004-01" db="EMBL/GenBank/DDBJ databases">
        <title>Genetic analysis of full-length env from South African HIV-1 subtype C primary isolates that can utilize CCR5 and/or CXCR4.</title>
        <authorList>
            <person name="Nkosi S.P.G."/>
            <person name="Patience T."/>
            <person name="Cilliers T."/>
            <person name="Morris L."/>
            <person name="Papathanasopoulos M.A."/>
        </authorList>
    </citation>
    <scope>NUCLEOTIDE SEQUENCE</scope>
    <source>
        <strain evidence="37">98ZADu21</strain>
    </source>
</reference>
<dbReference type="GO" id="GO:0019031">
    <property type="term" value="C:viral envelope"/>
    <property type="evidence" value="ECO:0007669"/>
    <property type="project" value="UniProtKB-KW"/>
</dbReference>
<feature type="chain" id="PRO_5023358396" description="Transmembrane protein gp41" evidence="32">
    <location>
        <begin position="487"/>
        <end position="838"/>
    </location>
</feature>
<keyword evidence="21 32" id="KW-1164">Virus endocytosis by host</keyword>
<keyword evidence="18 32" id="KW-0946">Virion</keyword>
<feature type="domain" description="Retroviral envelope protein GP41-like" evidence="36">
    <location>
        <begin position="505"/>
        <end position="695"/>
    </location>
</feature>
<keyword evidence="30 32" id="KW-0449">Lipoprotein</keyword>
<evidence type="ECO:0000256" key="6">
    <source>
        <dbReference type="ARBA" id="ARBA00004650"/>
    </source>
</evidence>
<dbReference type="Pfam" id="PF00516">
    <property type="entry name" value="GP120"/>
    <property type="match status" value="2"/>
</dbReference>
<evidence type="ECO:0000256" key="10">
    <source>
        <dbReference type="ARBA" id="ARBA00022570"/>
    </source>
</evidence>
<comment type="subcellular location">
    <molecule>Surface protein gp120</molecule>
    <subcellularLocation>
        <location evidence="32">Virion membrane</location>
        <topology evidence="32">Peripheral membrane protein</topology>
    </subcellularLocation>
    <subcellularLocation>
        <location evidence="32">Host cell membrane</location>
        <topology evidence="32">Peripheral membrane protein</topology>
    </subcellularLocation>
    <subcellularLocation>
        <location evidence="32">Host endosome membrane</location>
        <topology evidence="32">Single-pass type I membrane protein</topology>
    </subcellularLocation>
    <text evidence="32">The surface protein is not anchored to the viral envelope, but associates with the extravirion surface through its binding to TM. It is probably concentrated at the site of budding and incorporated into the virions possibly by contacts between the cytoplasmic tail of Env and the N-terminus of Gag.</text>
</comment>
<dbReference type="CDD" id="cd09909">
    <property type="entry name" value="HIV-1-like_HR1-HR2"/>
    <property type="match status" value="1"/>
</dbReference>
<evidence type="ECO:0000256" key="31">
    <source>
        <dbReference type="ARBA" id="ARBA00023296"/>
    </source>
</evidence>
<feature type="region of interest" description="V2" evidence="32">
    <location>
        <begin position="144"/>
        <end position="183"/>
    </location>
</feature>
<comment type="subcellular location">
    <subcellularLocation>
        <location evidence="3">Host cell membrane</location>
        <topology evidence="3">Peripheral membrane protein</topology>
    </subcellularLocation>
    <subcellularLocation>
        <location evidence="1">Host cell membrane</location>
        <topology evidence="1">Single-pass type I membrane protein</topology>
    </subcellularLocation>
    <subcellularLocation>
        <location evidence="2">Host endosome membrane</location>
        <topology evidence="2">Peripheral membrane protein</topology>
    </subcellularLocation>
    <subcellularLocation>
        <location evidence="5">Host endosome membrane</location>
        <topology evidence="5">Single-pass type I membrane protein</topology>
    </subcellularLocation>
    <subcellularLocation>
        <location evidence="6">Virion membrane</location>
        <topology evidence="6">Peripheral membrane protein</topology>
    </subcellularLocation>
    <subcellularLocation>
        <location evidence="4">Virion membrane</location>
        <topology evidence="4">Single-pass type I membrane protein</topology>
    </subcellularLocation>
</comment>
<comment type="caution">
    <text evidence="32 33">Lacks conserved residue(s) required for the propagation of feature annotation.</text>
</comment>
<keyword evidence="11 32" id="KW-0945">Host-virus interaction</keyword>
<keyword evidence="9 32" id="KW-1032">Host cell membrane</keyword>
<keyword evidence="16 32" id="KW-0732">Signal</keyword>
<comment type="domain">
    <text evidence="32">The membrane proximal external region (MPER) present in gp41 is a tryptophan-rich region recognized by the antibodies 2F5, Z13, and 4E10. MPER seems to play a role in fusion.</text>
</comment>
<feature type="transmembrane region" description="Helical" evidence="33">
    <location>
        <begin position="653"/>
        <end position="680"/>
    </location>
</feature>
<evidence type="ECO:0000256" key="3">
    <source>
        <dbReference type="ARBA" id="ARBA00004505"/>
    </source>
</evidence>
<feature type="lipid moiety-binding region" description="S-palmitoyl cysteine; by host" evidence="32">
    <location>
        <position position="739"/>
    </location>
</feature>
<dbReference type="GO" id="GO:0019062">
    <property type="term" value="P:virion attachment to host cell"/>
    <property type="evidence" value="ECO:0007669"/>
    <property type="project" value="UniProtKB-UniRule"/>
</dbReference>
<comment type="similarity">
    <text evidence="32">Belongs to the HIV-1 env protein family.</text>
</comment>
<dbReference type="EMBL" id="AY529661">
    <property type="protein sequence ID" value="AAS98039.1"/>
    <property type="molecule type" value="Genomic_RNA"/>
</dbReference>
<feature type="short sequence motif" description="YXXL motif; contains endocytosis signal" evidence="32">
    <location>
        <begin position="687"/>
        <end position="690"/>
    </location>
</feature>
<comment type="PTM">
    <text evidence="32">Palmitoylation of the transmembrane protein and of Env polyprotein (prior to its proteolytic cleavage) is essential for their association with host cell membrane lipid rafts. Palmitoylation is therefore required for envelope trafficking to classical lipid rafts, but not for viral replication.</text>
</comment>
<keyword evidence="15 32" id="KW-0053">Apoptosis</keyword>
<sequence>MRVRGIPRNWPQWWIWGILGFWMIIICRVVGNLWVTVYYGVPVWKEAKTTLFCASDDKAYEKEVHNVWATHACVPTDPSPQEVFLENVTENFNMWKNDMVDQMHEDIISLWDQSLKPCVKLTPLCVTLNCSNAKVNSTGEIKNCSFNATTEIRDKKQGVYALFYKTDVVQIKENSSEYILINCNTSTITQACPKVSFDPIPIHYCAPAGYAILKCNNKTYNGTGPCNNVSTVQCTHGIKPVVSTQLLLNGSLAEGEIIIRSENLTNNAKTIIVHFNESVEIVCTRPSNNTRKSVRIGPGQTFYATNDIIGDIRQAHCNISAKQWNTTLERVKKKLGELYNNKTITFESASGGDLEVTTHSFNCRGEFFYCNTTKLFTGNDSYINNNTITLTLPCRIKQIINMWQGVGRAMYAPPIEGNITCNSSITGLLLTRDGGDTNDTEIFRPGGGNMKDNWRSELYKYKVVEIKPLGIAPTGAKRRVVERKKRAVGIGAVLLGFLGAAGSTMGAASITLTVQARQLLSGIVQQQSNLLRAIEAQQHMLQLTVWGIKQLQARVLALERYLQDQQLLGLWGCSGKLICTTAVPWNSSWSNKSHKDIWENMTWMQWEREISNYTGQIYELLEDSQTQQEKNEKDLLALDSWKNLWNWFGITKWLWYIKIFIMIVGGLIGLRIILGVISIVKRVRQGYSPLSFQTLTPNPRGPDRLGRIEEEGGEQDRDRSIRLVNGFLALAWDDLRSLCLFSYHQLRDFILVTARAAELLGRSSLRGLQRGWEALKYLGNLVQYGGLELKRSAIRLLDTIAIAVAEGTDRIIEVIQRICRAIRNTPRRIRQGFEAALL</sequence>
<evidence type="ECO:0000256" key="32">
    <source>
        <dbReference type="HAMAP-Rule" id="MF_04083"/>
    </source>
</evidence>
<feature type="coiled-coil region" evidence="32">
    <location>
        <begin position="608"/>
        <end position="642"/>
    </location>
</feature>
<feature type="site" description="Cleavage; by host furin" evidence="32">
    <location>
        <begin position="486"/>
        <end position="487"/>
    </location>
</feature>
<comment type="domain">
    <text evidence="32">Some of the most genetically diverse regions of the viral genome are present in Env. They are called variable regions 1 through 5 (V1 through V5). Coreceptor usage of gp120 is determined mainly by the primary structure of the third variable region (V3) in the outer domain of gp120. The sequence of V3 determines which coreceptor, CCR5 and/or CXCR4 (corresponding to R5/macrophage, X4/T cell and R5X4/T cell and macrophage tropism), is used to trigger the fusion potential of the Env complex, and hence which cells the virus can infect. Binding to CCR5 involves a region adjacent in addition to V3.</text>
</comment>
<evidence type="ECO:0000256" key="1">
    <source>
        <dbReference type="ARBA" id="ARBA00004402"/>
    </source>
</evidence>
<evidence type="ECO:0000256" key="20">
    <source>
        <dbReference type="ARBA" id="ARBA00022879"/>
    </source>
</evidence>
<keyword evidence="13 32" id="KW-0165">Cleavage on pair of basic residues</keyword>
<dbReference type="HAMAP" id="MF_04083">
    <property type="entry name" value="HIV_ENV"/>
    <property type="match status" value="1"/>
</dbReference>
<dbReference type="Gene3D" id="1.20.5.490">
    <property type="entry name" value="Single helix bin"/>
    <property type="match status" value="1"/>
</dbReference>
<dbReference type="FunFam" id="2.170.40.20:FF:000003">
    <property type="entry name" value="Envelope glycoprotein gp160"/>
    <property type="match status" value="1"/>
</dbReference>
<feature type="domain" description="Human immunodeficiency virus 1 envelope glycoprotein Gp120" evidence="35">
    <location>
        <begin position="33"/>
        <end position="138"/>
    </location>
</feature>
<evidence type="ECO:0000256" key="9">
    <source>
        <dbReference type="ARBA" id="ARBA00022511"/>
    </source>
</evidence>
<name>Q5GI23_HV1</name>
<feature type="region of interest" description="Immunosuppression" evidence="32">
    <location>
        <begin position="549"/>
        <end position="567"/>
    </location>
</feature>
<dbReference type="GO" id="GO:0019082">
    <property type="term" value="P:viral protein processing"/>
    <property type="evidence" value="ECO:0007669"/>
    <property type="project" value="UniProtKB-UniRule"/>
</dbReference>
<evidence type="ECO:0000256" key="23">
    <source>
        <dbReference type="ARBA" id="ARBA00023046"/>
    </source>
</evidence>
<evidence type="ECO:0000256" key="26">
    <source>
        <dbReference type="ARBA" id="ARBA00023139"/>
    </source>
</evidence>
<evidence type="ECO:0000256" key="11">
    <source>
        <dbReference type="ARBA" id="ARBA00022581"/>
    </source>
</evidence>
<keyword evidence="12 32" id="KW-1162">Viral penetration into host cytoplasm</keyword>
<evidence type="ECO:0000259" key="35">
    <source>
        <dbReference type="Pfam" id="PF00516"/>
    </source>
</evidence>
<dbReference type="GO" id="GO:1903908">
    <property type="term" value="P:positive regulation of plasma membrane raft polarization"/>
    <property type="evidence" value="ECO:0007669"/>
    <property type="project" value="UniProtKB-UniRule"/>
</dbReference>
<feature type="disulfide bond" evidence="32">
    <location>
        <begin position="205"/>
        <end position="234"/>
    </location>
</feature>
<feature type="region of interest" description="MPER; binding to GalCer" evidence="32">
    <location>
        <begin position="637"/>
        <end position="658"/>
    </location>
</feature>
<feature type="disulfide bond" evidence="32">
    <location>
        <begin position="573"/>
        <end position="579"/>
    </location>
</feature>